<organism evidence="2 3">
    <name type="scientific">Nibricoccus aquaticus</name>
    <dbReference type="NCBI Taxonomy" id="2576891"/>
    <lineage>
        <taxon>Bacteria</taxon>
        <taxon>Pseudomonadati</taxon>
        <taxon>Verrucomicrobiota</taxon>
        <taxon>Opitutia</taxon>
        <taxon>Opitutales</taxon>
        <taxon>Opitutaceae</taxon>
        <taxon>Nibricoccus</taxon>
    </lineage>
</organism>
<dbReference type="Proteomes" id="UP000217265">
    <property type="component" value="Chromosome"/>
</dbReference>
<evidence type="ECO:0000256" key="1">
    <source>
        <dbReference type="SAM" id="SignalP"/>
    </source>
</evidence>
<accession>A0A290QE21</accession>
<dbReference type="KEGG" id="vbh:CMV30_16805"/>
<evidence type="ECO:0008006" key="4">
    <source>
        <dbReference type="Google" id="ProtNLM"/>
    </source>
</evidence>
<evidence type="ECO:0000313" key="3">
    <source>
        <dbReference type="Proteomes" id="UP000217265"/>
    </source>
</evidence>
<feature type="chain" id="PRO_5013375825" description="HAF repeat-containing protein" evidence="1">
    <location>
        <begin position="28"/>
        <end position="347"/>
    </location>
</feature>
<feature type="signal peptide" evidence="1">
    <location>
        <begin position="1"/>
        <end position="27"/>
    </location>
</feature>
<keyword evidence="3" id="KW-1185">Reference proteome</keyword>
<reference evidence="2 3" key="1">
    <citation type="submission" date="2017-09" db="EMBL/GenBank/DDBJ databases">
        <title>Complete genome sequence of Verrucomicrobial strain HZ-65, isolated from freshwater.</title>
        <authorList>
            <person name="Choi A."/>
        </authorList>
    </citation>
    <scope>NUCLEOTIDE SEQUENCE [LARGE SCALE GENOMIC DNA]</scope>
    <source>
        <strain evidence="2 3">HZ-65</strain>
    </source>
</reference>
<proteinExistence type="predicted"/>
<name>A0A290QE21_9BACT</name>
<evidence type="ECO:0000313" key="2">
    <source>
        <dbReference type="EMBL" id="ATC65470.1"/>
    </source>
</evidence>
<keyword evidence="1" id="KW-0732">Signal</keyword>
<dbReference type="EMBL" id="CP023344">
    <property type="protein sequence ID" value="ATC65470.1"/>
    <property type="molecule type" value="Genomic_DNA"/>
</dbReference>
<dbReference type="AlphaFoldDB" id="A0A290QE21"/>
<protein>
    <recommendedName>
        <fullName evidence="4">HAF repeat-containing protein</fullName>
    </recommendedName>
</protein>
<gene>
    <name evidence="2" type="ORF">CMV30_16805</name>
</gene>
<sequence>MYATQLPMKTKLLLCLVALVFTATANAAFYLFSDLGAPASYPWVIPTGINNAGQIVGSAYDLGGHPVAFRLASGTFYTHPSPGPAHSSWGNAINSTGIIAGLCDRNGSIYHACYVTPGGGLAVDFDSDFTRNSEAVSINDSNYVVGTASSQPFIGHTSGWIFLLGSTIGGNFVPKDMNNDFVMAGYDTTWGGKTYDVGSGTTTYLGWALGSFSNRAYAINERGEVAGTVGSQGFLYSGGVAVKFGSSVTEVKAVNTDGDVVGTASGKAFVYLRDTAQFIDLNTAISAATAATWTLLSADGINDGGVIVGRARRLATPADDPGAGMYIYRGYRLRPFVFIPLPLTITP</sequence>